<organism evidence="2 3">
    <name type="scientific">Brachybacterium vulturis</name>
    <dbReference type="NCBI Taxonomy" id="2017484"/>
    <lineage>
        <taxon>Bacteria</taxon>
        <taxon>Bacillati</taxon>
        <taxon>Actinomycetota</taxon>
        <taxon>Actinomycetes</taxon>
        <taxon>Micrococcales</taxon>
        <taxon>Dermabacteraceae</taxon>
        <taxon>Brachybacterium</taxon>
    </lineage>
</organism>
<evidence type="ECO:0000256" key="1">
    <source>
        <dbReference type="SAM" id="MobiDB-lite"/>
    </source>
</evidence>
<gene>
    <name evidence="2" type="ORF">CFK38_01615</name>
</gene>
<dbReference type="EMBL" id="CP023563">
    <property type="protein sequence ID" value="ATG50364.1"/>
    <property type="molecule type" value="Genomic_DNA"/>
</dbReference>
<dbReference type="OrthoDB" id="4791082at2"/>
<reference evidence="3" key="1">
    <citation type="submission" date="2017-09" db="EMBL/GenBank/DDBJ databases">
        <title>Brachybacterium sp. VM2412.</title>
        <authorList>
            <person name="Tak E.J."/>
            <person name="Bae J.-W."/>
        </authorList>
    </citation>
    <scope>NUCLEOTIDE SEQUENCE [LARGE SCALE GENOMIC DNA]</scope>
    <source>
        <strain evidence="3">VM2412</strain>
    </source>
</reference>
<dbReference type="KEGG" id="brz:CFK38_01615"/>
<dbReference type="Proteomes" id="UP000218165">
    <property type="component" value="Chromosome"/>
</dbReference>
<proteinExistence type="predicted"/>
<protein>
    <submittedName>
        <fullName evidence="2">Uncharacterized protein</fullName>
    </submittedName>
</protein>
<evidence type="ECO:0000313" key="3">
    <source>
        <dbReference type="Proteomes" id="UP000218165"/>
    </source>
</evidence>
<sequence>MTPRRLPLAPSAALARRGVLLAGPALLLAGCGLLPTGGADESSPGTGAGDAEGADEEPAVDPATSATLDLTTVEVSDEIVAGGLMQRLETSETLIQPYAQVTVTATTLLDSLTAEQFTALTGQEAPLPDGADPFGDESPATTLLPGELKKFLLTSWESTDPDWAPAPQHVLTALHITHLRNDDIRLDSAEEGDAERRGTVLAIVDASPDADAVTLRAEIGDEVQEISLVDGTIVATPAPRMYSGGLEVQVSDATMLDTKVPDGFAQEYMTLLGTVESAYLTPFINSGVDYGGNLNWAGEGEIFLVVELGWDRDFSSNVEDLTEMVLVLPDGTELRSAQDQFTLFYGEPFVATFTIPADLDTATVKIMPRFGQVLDEDFEQVEDPVTATLTFA</sequence>
<dbReference type="AlphaFoldDB" id="A0A291GK61"/>
<feature type="region of interest" description="Disordered" evidence="1">
    <location>
        <begin position="38"/>
        <end position="65"/>
    </location>
</feature>
<dbReference type="PROSITE" id="PS51257">
    <property type="entry name" value="PROKAR_LIPOPROTEIN"/>
    <property type="match status" value="1"/>
</dbReference>
<evidence type="ECO:0000313" key="2">
    <source>
        <dbReference type="EMBL" id="ATG50364.1"/>
    </source>
</evidence>
<name>A0A291GK61_9MICO</name>
<accession>A0A291GK61</accession>
<keyword evidence="3" id="KW-1185">Reference proteome</keyword>
<dbReference type="RefSeq" id="WP_096801504.1">
    <property type="nucleotide sequence ID" value="NZ_CP023563.1"/>
</dbReference>